<dbReference type="Pfam" id="PF07676">
    <property type="entry name" value="PD40"/>
    <property type="match status" value="2"/>
</dbReference>
<feature type="active site" description="Charge relay system" evidence="8">
    <location>
        <position position="1059"/>
    </location>
</feature>
<feature type="active site" description="Charge relay system" evidence="8">
    <location>
        <position position="785"/>
    </location>
</feature>
<dbReference type="InterPro" id="IPR029045">
    <property type="entry name" value="ClpP/crotonase-like_dom_sf"/>
</dbReference>
<gene>
    <name evidence="13" type="ORF">EU555_24565</name>
</gene>
<feature type="region of interest" description="Disordered" evidence="10">
    <location>
        <begin position="490"/>
        <end position="521"/>
    </location>
</feature>
<dbReference type="Gene3D" id="2.120.10.60">
    <property type="entry name" value="Tricorn protease N-terminal domain"/>
    <property type="match status" value="2"/>
</dbReference>
<dbReference type="Pfam" id="PF03572">
    <property type="entry name" value="Peptidase_S41"/>
    <property type="match status" value="1"/>
</dbReference>
<evidence type="ECO:0000256" key="1">
    <source>
        <dbReference type="ARBA" id="ARBA00004496"/>
    </source>
</evidence>
<evidence type="ECO:0000256" key="8">
    <source>
        <dbReference type="PIRSR" id="PIRSR036421-1"/>
    </source>
</evidence>
<dbReference type="InterPro" id="IPR028204">
    <property type="entry name" value="Tricorn_C1"/>
</dbReference>
<evidence type="ECO:0000256" key="11">
    <source>
        <dbReference type="SAM" id="SignalP"/>
    </source>
</evidence>
<feature type="compositionally biased region" description="Basic and acidic residues" evidence="10">
    <location>
        <begin position="556"/>
        <end position="565"/>
    </location>
</feature>
<feature type="site" description="Transition state stabilizer; via amide nitrogen" evidence="9">
    <location>
        <position position="1002"/>
    </location>
</feature>
<keyword evidence="4 7" id="KW-0645">Protease</keyword>
<keyword evidence="11" id="KW-0732">Signal</keyword>
<dbReference type="AlphaFoldDB" id="A0A4Z0NKG3"/>
<dbReference type="Gene3D" id="3.90.226.10">
    <property type="entry name" value="2-enoyl-CoA Hydratase, Chain A, domain 1"/>
    <property type="match status" value="1"/>
</dbReference>
<dbReference type="SUPFAM" id="SSF50156">
    <property type="entry name" value="PDZ domain-like"/>
    <property type="match status" value="1"/>
</dbReference>
<evidence type="ECO:0000256" key="10">
    <source>
        <dbReference type="SAM" id="MobiDB-lite"/>
    </source>
</evidence>
<dbReference type="Gene3D" id="3.30.750.44">
    <property type="match status" value="1"/>
</dbReference>
<dbReference type="InterPro" id="IPR012393">
    <property type="entry name" value="Tricorn_protease"/>
</dbReference>
<feature type="region of interest" description="Disordered" evidence="10">
    <location>
        <begin position="595"/>
        <end position="615"/>
    </location>
</feature>
<reference evidence="13 14" key="1">
    <citation type="submission" date="2019-04" db="EMBL/GenBank/DDBJ databases">
        <authorList>
            <person name="Feng G."/>
            <person name="Zhu H."/>
        </authorList>
    </citation>
    <scope>NUCLEOTIDE SEQUENCE [LARGE SCALE GENOMIC DNA]</scope>
    <source>
        <strain evidence="13 14">6HR-1</strain>
    </source>
</reference>
<comment type="function">
    <text evidence="7">Degrades oligopeptides.</text>
</comment>
<dbReference type="InterPro" id="IPR036034">
    <property type="entry name" value="PDZ_sf"/>
</dbReference>
<dbReference type="GO" id="GO:0008236">
    <property type="term" value="F:serine-type peptidase activity"/>
    <property type="evidence" value="ECO:0007669"/>
    <property type="project" value="UniProtKB-UniRule"/>
</dbReference>
<evidence type="ECO:0000256" key="5">
    <source>
        <dbReference type="ARBA" id="ARBA00022801"/>
    </source>
</evidence>
<dbReference type="Gene3D" id="2.120.10.30">
    <property type="entry name" value="TolB, C-terminal domain"/>
    <property type="match status" value="1"/>
</dbReference>
<dbReference type="Gene3D" id="2.30.42.10">
    <property type="match status" value="1"/>
</dbReference>
<proteinExistence type="inferred from homology"/>
<dbReference type="EMBL" id="SRLB01000021">
    <property type="protein sequence ID" value="TGD96139.1"/>
    <property type="molecule type" value="Genomic_DNA"/>
</dbReference>
<dbReference type="SUPFAM" id="SSF82171">
    <property type="entry name" value="DPP6 N-terminal domain-like"/>
    <property type="match status" value="2"/>
</dbReference>
<comment type="subcellular location">
    <subcellularLocation>
        <location evidence="1 7">Cytoplasm</location>
    </subcellularLocation>
</comment>
<dbReference type="Pfam" id="PF14684">
    <property type="entry name" value="Tricorn_C1"/>
    <property type="match status" value="1"/>
</dbReference>
<keyword evidence="3 7" id="KW-0963">Cytoplasm</keyword>
<feature type="chain" id="PRO_5021309655" description="Tricorn protease homolog" evidence="11">
    <location>
        <begin position="21"/>
        <end position="1109"/>
    </location>
</feature>
<dbReference type="PIRSF" id="PIRSF036421">
    <property type="entry name" value="Tricorn_protease"/>
    <property type="match status" value="1"/>
</dbReference>
<accession>A0A4Z0NKG3</accession>
<evidence type="ECO:0000313" key="13">
    <source>
        <dbReference type="EMBL" id="TGD96139.1"/>
    </source>
</evidence>
<evidence type="ECO:0000256" key="2">
    <source>
        <dbReference type="ARBA" id="ARBA00008524"/>
    </source>
</evidence>
<dbReference type="Proteomes" id="UP000297535">
    <property type="component" value="Unassembled WGS sequence"/>
</dbReference>
<evidence type="ECO:0000313" key="14">
    <source>
        <dbReference type="Proteomes" id="UP000297535"/>
    </source>
</evidence>
<sequence>MRKLLVTVLILLCAAAEVRAAERPLWLREPALSPDGTRLAFRYRGRIWTVPAAGGEARPLTAPGAHAETPLWSPDGTSLAFASDRSGALNLYSAPAEGGEARRLTWYSLDERPMSITPDGRAVLFASRRLGDATRTFAPPGRAEPASQVWAVPLSGGRETLVLPNAAMEARWDPEGRRLLYTSPNVEQRFRQHQVSRAVRQVWLYDAATGRHERLTDGIRESRGAVWLPGGEIAYLSEASGSLNVWRLSLTDRVPRQVTRFPDGPVRFLSASRDGDLAFARDGQISRLLRGAEAPEPVPVTVADVTFADEVPARTSDFSDLAVSPTGQEVALVAQGEIYVASRDGKSVKRVTRTAGEERNPAFSPDGRRLAYAAERDGRWGLYEAAPGQGDERGFAQATRLVERALPTPPGDAFLPTWSPDGRRLAYIHDRGAVHVLDPASGADREVVPPGLFYPYHDGSWWLSWSPDGRWLALPVQIDRGFVHNVAVVPADGSRPPRRVAPAGEGQSAAQWSPDGGMLLWRSEPEDLHSASGATERADIDAVFASRRARDAYEARLRAPVEPEPPRPAAPARSAEPGMAAEPGAVAEPRLAPEREAPRPAPAPQPFDPDGLEDRQHRLSEGHVDVVHASLLRDGVSLLTVERSERPKGEGFALTGTIRDLRQGTRRTVFSDLPYRRFSPVRLSGDHRVLTFLTGNGFTEVDLARGAPRHVRVEAEAGHDPAARLAAGFDQFWRLTRAKFLDPGLHGVDWDAVRARYARFLPALADARDLAELLSEMAGELDASHTGAGLSPGVPPGEETASLGLYYDETFSGPGMRVAAILPAGPFDAGDTRLSPGDVITAVDGEAVPEAGGIRRLLRGARDRRVEIAFRKPDGTELRERRVPVGLERERDLAFERWRRVRRDAVAARSCGRLGYVHVRAMDAASYRRTFAEVFGRFGQAEGLVVDVRFNGGGNLHNQLITLLSGRPYLTYAPRSGPVQSDPRDRWSRPSVVLMNGASYSDASIFPQGYHDLGIGPLVGEPVAGTGTFTWWAPSMIVPRLTYGLPQIALHRADGTRLENTDVLPDLAVPPDPAAWAEGRDPQLAAAVDRLLGDPGGACRPASAAAVPR</sequence>
<feature type="region of interest" description="Disordered" evidence="10">
    <location>
        <begin position="556"/>
        <end position="582"/>
    </location>
</feature>
<comment type="similarity">
    <text evidence="2 7">Belongs to the peptidase S41B family.</text>
</comment>
<keyword evidence="6 7" id="KW-0720">Serine protease</keyword>
<comment type="caution">
    <text evidence="13">The sequence shown here is derived from an EMBL/GenBank/DDBJ whole genome shotgun (WGS) entry which is preliminary data.</text>
</comment>
<evidence type="ECO:0000256" key="4">
    <source>
        <dbReference type="ARBA" id="ARBA00022670"/>
    </source>
</evidence>
<organism evidence="13 14">
    <name type="scientific">Methylobacterium nonmethylotrophicum</name>
    <dbReference type="NCBI Taxonomy" id="1141884"/>
    <lineage>
        <taxon>Bacteria</taxon>
        <taxon>Pseudomonadati</taxon>
        <taxon>Pseudomonadota</taxon>
        <taxon>Alphaproteobacteria</taxon>
        <taxon>Hyphomicrobiales</taxon>
        <taxon>Methylobacteriaceae</taxon>
        <taxon>Methylobacterium</taxon>
    </lineage>
</organism>
<evidence type="ECO:0000259" key="12">
    <source>
        <dbReference type="SMART" id="SM00245"/>
    </source>
</evidence>
<dbReference type="InterPro" id="IPR011659">
    <property type="entry name" value="WD40"/>
</dbReference>
<dbReference type="InterPro" id="IPR005151">
    <property type="entry name" value="Tail-specific_protease"/>
</dbReference>
<keyword evidence="5 7" id="KW-0378">Hydrolase</keyword>
<dbReference type="GO" id="GO:0005737">
    <property type="term" value="C:cytoplasm"/>
    <property type="evidence" value="ECO:0007669"/>
    <property type="project" value="UniProtKB-SubCell"/>
</dbReference>
<name>A0A4Z0NKG3_9HYPH</name>
<dbReference type="PANTHER" id="PTHR43253">
    <property type="entry name" value="TRICORN PROTEASE HOMOLOG 2-RELATED"/>
    <property type="match status" value="1"/>
</dbReference>
<dbReference type="PANTHER" id="PTHR43253:SF1">
    <property type="entry name" value="TRICORN PROTEASE HOMOLOG 2-RELATED"/>
    <property type="match status" value="1"/>
</dbReference>
<evidence type="ECO:0000256" key="6">
    <source>
        <dbReference type="ARBA" id="ARBA00022825"/>
    </source>
</evidence>
<feature type="domain" description="Tail specific protease" evidence="12">
    <location>
        <begin position="888"/>
        <end position="1070"/>
    </location>
</feature>
<dbReference type="SMART" id="SM00245">
    <property type="entry name" value="TSPc"/>
    <property type="match status" value="1"/>
</dbReference>
<dbReference type="OrthoDB" id="9758793at2"/>
<feature type="active site" description="Nucleophile" evidence="8">
    <location>
        <position position="1001"/>
    </location>
</feature>
<dbReference type="Pfam" id="PF26549">
    <property type="entry name" value="Tricorn_N"/>
    <property type="match status" value="1"/>
</dbReference>
<dbReference type="RefSeq" id="WP_135417852.1">
    <property type="nucleotide sequence ID" value="NZ_SRLB01000021.1"/>
</dbReference>
<protein>
    <recommendedName>
        <fullName evidence="7">Tricorn protease homolog</fullName>
        <ecNumber evidence="7">3.4.21.-</ecNumber>
    </recommendedName>
</protein>
<evidence type="ECO:0000256" key="7">
    <source>
        <dbReference type="PIRNR" id="PIRNR036421"/>
    </source>
</evidence>
<dbReference type="SUPFAM" id="SSF52096">
    <property type="entry name" value="ClpP/crotonase"/>
    <property type="match status" value="1"/>
</dbReference>
<evidence type="ECO:0000256" key="9">
    <source>
        <dbReference type="PIRSR" id="PIRSR036421-3"/>
    </source>
</evidence>
<dbReference type="EC" id="3.4.21.-" evidence="7"/>
<dbReference type="CDD" id="cd07562">
    <property type="entry name" value="Peptidase_S41_TRI"/>
    <property type="match status" value="1"/>
</dbReference>
<dbReference type="GO" id="GO:0006508">
    <property type="term" value="P:proteolysis"/>
    <property type="evidence" value="ECO:0007669"/>
    <property type="project" value="UniProtKB-UniRule"/>
</dbReference>
<evidence type="ECO:0000256" key="3">
    <source>
        <dbReference type="ARBA" id="ARBA00022490"/>
    </source>
</evidence>
<feature type="signal peptide" evidence="11">
    <location>
        <begin position="1"/>
        <end position="20"/>
    </location>
</feature>
<keyword evidence="14" id="KW-1185">Reference proteome</keyword>
<dbReference type="InterPro" id="IPR011042">
    <property type="entry name" value="6-blade_b-propeller_TolB-like"/>
</dbReference>